<feature type="transmembrane region" description="Helical" evidence="12">
    <location>
        <begin position="133"/>
        <end position="161"/>
    </location>
</feature>
<feature type="transmembrane region" description="Helical" evidence="12">
    <location>
        <begin position="388"/>
        <end position="410"/>
    </location>
</feature>
<feature type="transmembrane region" description="Helical" evidence="12">
    <location>
        <begin position="182"/>
        <end position="201"/>
    </location>
</feature>
<evidence type="ECO:0000313" key="14">
    <source>
        <dbReference type="Proteomes" id="UP000051587"/>
    </source>
</evidence>
<dbReference type="OrthoDB" id="9810952at2"/>
<comment type="subcellular location">
    <subcellularLocation>
        <location evidence="10">Cell inner membrane</location>
        <topology evidence="10">Multi-pass membrane protein</topology>
    </subcellularLocation>
    <subcellularLocation>
        <location evidence="1">Cell membrane</location>
        <topology evidence="1">Multi-pass membrane protein</topology>
    </subcellularLocation>
</comment>
<keyword evidence="8 10" id="KW-0406">Ion transport</keyword>
<dbReference type="AlphaFoldDB" id="A0A0P1FP35"/>
<feature type="binding site" evidence="11">
    <location>
        <position position="430"/>
    </location>
    <ligand>
        <name>K(+)</name>
        <dbReference type="ChEBI" id="CHEBI:29103"/>
    </ligand>
</feature>
<keyword evidence="5 12" id="KW-0812">Transmembrane</keyword>
<protein>
    <recommendedName>
        <fullName evidence="10">Trk system potassium uptake protein</fullName>
    </recommendedName>
</protein>
<reference evidence="13 14" key="1">
    <citation type="submission" date="2015-09" db="EMBL/GenBank/DDBJ databases">
        <authorList>
            <consortium name="Swine Surveillance"/>
        </authorList>
    </citation>
    <scope>NUCLEOTIDE SEQUENCE [LARGE SCALE GENOMIC DNA]</scope>
    <source>
        <strain evidence="13 14">CECT 4357</strain>
    </source>
</reference>
<dbReference type="Pfam" id="PF02386">
    <property type="entry name" value="TrkH"/>
    <property type="match status" value="2"/>
</dbReference>
<sequence length="481" mass="52081">MHYSDVFRINGYLTIAMGIAMLPCLAVDLIQGQQSGIVFGVSALLALLFGVLIVLATDNRKSRDLGIREAFLLTTCTWSYLPLVGALPFMIGAPDVGLTDAYFEAVSGMTTTGSTVFEQIETLPQGALLWRGILQWLGGLGIVVVAMIFLPVLGLGGMQFFRSEGFDTLGKILPRAPDIARALLSTYILLTLLCWLCYRILGMSTLDATVVSMSTLSTGGFANSDASFAAFSGPLEYVSSVFMLLASMPFIRFVQLSQGDAKPLFQDVQVRTYLRWTGYSIAAVVIWRLLHEHTGFWIVLRETTFNMVTLFSGTGYSSANVVSWGSFPITVILAVGLIGGCTASTGCSVKIFRWLVVIEAIKAQIRRIQAPHAVVTPKLGTKPIEADVFDSVIAFFALFFLTMGLITVGLDLTGLHISTSITAAWTSIANVGPAFGPEVSSSGALTSFPTMAKWLMIFGMLVGRLEILTVFVLFTPAFWRL</sequence>
<keyword evidence="7 12" id="KW-1133">Transmembrane helix</keyword>
<feature type="transmembrane region" description="Helical" evidence="12">
    <location>
        <begin position="321"/>
        <end position="343"/>
    </location>
</feature>
<evidence type="ECO:0000256" key="6">
    <source>
        <dbReference type="ARBA" id="ARBA00022958"/>
    </source>
</evidence>
<feature type="binding site" evidence="11">
    <location>
        <position position="111"/>
    </location>
    <ligand>
        <name>K(+)</name>
        <dbReference type="ChEBI" id="CHEBI:29103"/>
    </ligand>
</feature>
<dbReference type="InterPro" id="IPR003445">
    <property type="entry name" value="Cat_transpt"/>
</dbReference>
<dbReference type="InterPro" id="IPR004772">
    <property type="entry name" value="TrkH"/>
</dbReference>
<feature type="transmembrane region" description="Helical" evidence="12">
    <location>
        <begin position="12"/>
        <end position="31"/>
    </location>
</feature>
<evidence type="ECO:0000256" key="2">
    <source>
        <dbReference type="ARBA" id="ARBA00022448"/>
    </source>
</evidence>
<gene>
    <name evidence="13" type="primary">trkH_1</name>
    <name evidence="13" type="ORF">TG4357_00091</name>
</gene>
<feature type="binding site" evidence="11">
    <location>
        <position position="112"/>
    </location>
    <ligand>
        <name>K(+)</name>
        <dbReference type="ChEBI" id="CHEBI:29103"/>
    </ligand>
</feature>
<evidence type="ECO:0000256" key="7">
    <source>
        <dbReference type="ARBA" id="ARBA00022989"/>
    </source>
</evidence>
<dbReference type="PIRSF" id="PIRSF006247">
    <property type="entry name" value="TrkH"/>
    <property type="match status" value="1"/>
</dbReference>
<evidence type="ECO:0000256" key="1">
    <source>
        <dbReference type="ARBA" id="ARBA00004651"/>
    </source>
</evidence>
<dbReference type="GO" id="GO:0015379">
    <property type="term" value="F:potassium:chloride symporter activity"/>
    <property type="evidence" value="ECO:0007669"/>
    <property type="project" value="InterPro"/>
</dbReference>
<proteinExistence type="inferred from homology"/>
<dbReference type="PANTHER" id="PTHR32024:SF3">
    <property type="entry name" value="TRK SYSTEM POTASSIUM UPTAKE PROTEIN"/>
    <property type="match status" value="1"/>
</dbReference>
<dbReference type="GO" id="GO:0005886">
    <property type="term" value="C:plasma membrane"/>
    <property type="evidence" value="ECO:0007669"/>
    <property type="project" value="UniProtKB-SubCell"/>
</dbReference>
<feature type="transmembrane region" description="Helical" evidence="12">
    <location>
        <begin position="454"/>
        <end position="479"/>
    </location>
</feature>
<feature type="transmembrane region" description="Helical" evidence="12">
    <location>
        <begin position="237"/>
        <end position="253"/>
    </location>
</feature>
<dbReference type="GO" id="GO:0046872">
    <property type="term" value="F:metal ion binding"/>
    <property type="evidence" value="ECO:0007669"/>
    <property type="project" value="UniProtKB-KW"/>
</dbReference>
<keyword evidence="14" id="KW-1185">Reference proteome</keyword>
<feature type="transmembrane region" description="Helical" evidence="12">
    <location>
        <begin position="37"/>
        <end position="58"/>
    </location>
</feature>
<evidence type="ECO:0000256" key="3">
    <source>
        <dbReference type="ARBA" id="ARBA00022475"/>
    </source>
</evidence>
<evidence type="ECO:0000256" key="10">
    <source>
        <dbReference type="PIRNR" id="PIRNR006247"/>
    </source>
</evidence>
<comment type="function">
    <text evidence="10">Low-affinity potassium transport system. Interacts with Trk system potassium uptake protein TrkA.</text>
</comment>
<keyword evidence="10" id="KW-0997">Cell inner membrane</keyword>
<name>A0A0P1FP35_THAGE</name>
<feature type="transmembrane region" description="Helical" evidence="12">
    <location>
        <begin position="273"/>
        <end position="290"/>
    </location>
</feature>
<feature type="binding site" evidence="11">
    <location>
        <position position="314"/>
    </location>
    <ligand>
        <name>K(+)</name>
        <dbReference type="ChEBI" id="CHEBI:29103"/>
    </ligand>
</feature>
<dbReference type="PANTHER" id="PTHR32024">
    <property type="entry name" value="TRK SYSTEM POTASSIUM UPTAKE PROTEIN TRKG-RELATED"/>
    <property type="match status" value="1"/>
</dbReference>
<comment type="similarity">
    <text evidence="10">Belongs to the TrkH potassium transport family.</text>
</comment>
<feature type="binding site" evidence="11">
    <location>
        <position position="219"/>
    </location>
    <ligand>
        <name>K(+)</name>
        <dbReference type="ChEBI" id="CHEBI:29103"/>
    </ligand>
</feature>
<feature type="transmembrane region" description="Helical" evidence="12">
    <location>
        <begin position="70"/>
        <end position="91"/>
    </location>
</feature>
<dbReference type="STRING" id="53501.SAMN04488043_11911"/>
<dbReference type="RefSeq" id="WP_058260907.1">
    <property type="nucleotide sequence ID" value="NZ_CP051181.1"/>
</dbReference>
<evidence type="ECO:0000256" key="8">
    <source>
        <dbReference type="ARBA" id="ARBA00023065"/>
    </source>
</evidence>
<dbReference type="EMBL" id="CYSA01000003">
    <property type="protein sequence ID" value="CUH62414.1"/>
    <property type="molecule type" value="Genomic_DNA"/>
</dbReference>
<evidence type="ECO:0000256" key="5">
    <source>
        <dbReference type="ARBA" id="ARBA00022692"/>
    </source>
</evidence>
<keyword evidence="6 10" id="KW-0630">Potassium</keyword>
<evidence type="ECO:0000256" key="11">
    <source>
        <dbReference type="PIRSR" id="PIRSR006247-1"/>
    </source>
</evidence>
<evidence type="ECO:0000256" key="4">
    <source>
        <dbReference type="ARBA" id="ARBA00022538"/>
    </source>
</evidence>
<keyword evidence="4 10" id="KW-0633">Potassium transport</keyword>
<evidence type="ECO:0000313" key="13">
    <source>
        <dbReference type="EMBL" id="CUH62414.1"/>
    </source>
</evidence>
<keyword evidence="11" id="KW-0479">Metal-binding</keyword>
<keyword evidence="9 10" id="KW-0472">Membrane</keyword>
<feature type="binding site" evidence="11">
    <location>
        <position position="431"/>
    </location>
    <ligand>
        <name>K(+)</name>
        <dbReference type="ChEBI" id="CHEBI:29103"/>
    </ligand>
</feature>
<evidence type="ECO:0000256" key="9">
    <source>
        <dbReference type="ARBA" id="ARBA00023136"/>
    </source>
</evidence>
<evidence type="ECO:0000256" key="12">
    <source>
        <dbReference type="SAM" id="Phobius"/>
    </source>
</evidence>
<keyword evidence="3 10" id="KW-1003">Cell membrane</keyword>
<organism evidence="13 14">
    <name type="scientific">Thalassovita gelatinovora</name>
    <name type="common">Thalassobius gelatinovorus</name>
    <dbReference type="NCBI Taxonomy" id="53501"/>
    <lineage>
        <taxon>Bacteria</taxon>
        <taxon>Pseudomonadati</taxon>
        <taxon>Pseudomonadota</taxon>
        <taxon>Alphaproteobacteria</taxon>
        <taxon>Rhodobacterales</taxon>
        <taxon>Roseobacteraceae</taxon>
        <taxon>Thalassovita</taxon>
    </lineage>
</organism>
<accession>A0A0P1FP35</accession>
<keyword evidence="2 10" id="KW-0813">Transport</keyword>
<dbReference type="Proteomes" id="UP000051587">
    <property type="component" value="Unassembled WGS sequence"/>
</dbReference>